<dbReference type="EMBL" id="BAABIM010000002">
    <property type="protein sequence ID" value="GAA4685984.1"/>
    <property type="molecule type" value="Genomic_DNA"/>
</dbReference>
<evidence type="ECO:0000313" key="2">
    <source>
        <dbReference type="Proteomes" id="UP001500621"/>
    </source>
</evidence>
<reference evidence="2" key="1">
    <citation type="journal article" date="2019" name="Int. J. Syst. Evol. Microbiol.">
        <title>The Global Catalogue of Microorganisms (GCM) 10K type strain sequencing project: providing services to taxonomists for standard genome sequencing and annotation.</title>
        <authorList>
            <consortium name="The Broad Institute Genomics Platform"/>
            <consortium name="The Broad Institute Genome Sequencing Center for Infectious Disease"/>
            <person name="Wu L."/>
            <person name="Ma J."/>
        </authorList>
    </citation>
    <scope>NUCLEOTIDE SEQUENCE [LARGE SCALE GENOMIC DNA]</scope>
    <source>
        <strain evidence="2">JCM 18127</strain>
    </source>
</reference>
<evidence type="ECO:0008006" key="3">
    <source>
        <dbReference type="Google" id="ProtNLM"/>
    </source>
</evidence>
<sequence>MCHRADMTRRPRASRALTLTVAGLLLVATGCGGDDGSGDGGGDGASGDFSGAGDIPRLQGEACEAQVELTGAVERSLDGEGVVDVSDSDVAPPATYQIGDGEGDDAVLLTLASAGNGFEDPSVIVLAGTDSYVVPFGEGAVEVADDGSGAEVDAPASNPTGEAPVQVRATFSC</sequence>
<dbReference type="Proteomes" id="UP001500621">
    <property type="component" value="Unassembled WGS sequence"/>
</dbReference>
<dbReference type="PROSITE" id="PS51257">
    <property type="entry name" value="PROKAR_LIPOPROTEIN"/>
    <property type="match status" value="1"/>
</dbReference>
<evidence type="ECO:0000313" key="1">
    <source>
        <dbReference type="EMBL" id="GAA4685984.1"/>
    </source>
</evidence>
<organism evidence="1 2">
    <name type="scientific">Nocardioides nanhaiensis</name>
    <dbReference type="NCBI Taxonomy" id="1476871"/>
    <lineage>
        <taxon>Bacteria</taxon>
        <taxon>Bacillati</taxon>
        <taxon>Actinomycetota</taxon>
        <taxon>Actinomycetes</taxon>
        <taxon>Propionibacteriales</taxon>
        <taxon>Nocardioidaceae</taxon>
        <taxon>Nocardioides</taxon>
    </lineage>
</organism>
<gene>
    <name evidence="1" type="ORF">GCM10023226_24660</name>
</gene>
<keyword evidence="2" id="KW-1185">Reference proteome</keyword>
<accession>A0ABP8WAZ4</accession>
<proteinExistence type="predicted"/>
<name>A0ABP8WAZ4_9ACTN</name>
<protein>
    <recommendedName>
        <fullName evidence="3">Lipoprotein</fullName>
    </recommendedName>
</protein>
<comment type="caution">
    <text evidence="1">The sequence shown here is derived from an EMBL/GenBank/DDBJ whole genome shotgun (WGS) entry which is preliminary data.</text>
</comment>